<dbReference type="SUPFAM" id="SSF52091">
    <property type="entry name" value="SpoIIaa-like"/>
    <property type="match status" value="1"/>
</dbReference>
<dbReference type="RefSeq" id="WP_041121164.1">
    <property type="nucleotide sequence ID" value="NZ_JXRQ01000008.1"/>
</dbReference>
<dbReference type="PATRIC" id="fig|135826.4.peg.506"/>
<keyword evidence="1" id="KW-0597">Phosphoprotein</keyword>
<dbReference type="PROSITE" id="PS50801">
    <property type="entry name" value="STAS"/>
    <property type="match status" value="1"/>
</dbReference>
<accession>A0A0C2WBX8</accession>
<dbReference type="Pfam" id="PF01740">
    <property type="entry name" value="STAS"/>
    <property type="match status" value="1"/>
</dbReference>
<keyword evidence="4" id="KW-1185">Reference proteome</keyword>
<dbReference type="InterPro" id="IPR051932">
    <property type="entry name" value="Bact_StressResp_Reg"/>
</dbReference>
<dbReference type="AlphaFoldDB" id="A0A0C2WBX8"/>
<dbReference type="CDD" id="cd07041">
    <property type="entry name" value="STAS_RsbR_RsbS_like"/>
    <property type="match status" value="1"/>
</dbReference>
<feature type="domain" description="STAS" evidence="2">
    <location>
        <begin position="164"/>
        <end position="275"/>
    </location>
</feature>
<dbReference type="PANTHER" id="PTHR33745:SF3">
    <property type="entry name" value="RSBT CO-ANTAGONIST PROTEIN RSBRC"/>
    <property type="match status" value="1"/>
</dbReference>
<dbReference type="Proteomes" id="UP000031950">
    <property type="component" value="Unassembled WGS sequence"/>
</dbReference>
<evidence type="ECO:0000313" key="3">
    <source>
        <dbReference type="EMBL" id="KIL53533.1"/>
    </source>
</evidence>
<name>A0A0C2WBX8_9BACL</name>
<sequence>MLRDQDLHTFLCNKAEALTEEWYDSLDKNRDGVYGSTNPEAIQRIKSQNRDFHLRFCHIFKPDQADYFEGFQDWIESIATDEAHQTTPLEDIIQEFFRTQQQYMKAIEDFVLQSSEETTYQQMMAWANKVVDSINQIILEFTVQHSKAAELRLHAQQEMIIEMSAPVISLTKDIGFLPLVGEINTHRAQVVFGKTLTQSANQQLKKLFVDLSGVPIIDTMVAQQIFQLISGLKLIGVQTALSGISPQIAQTAVQLGLNFKDIEIYSTLAQAMKAEEFNGQ</sequence>
<dbReference type="InterPro" id="IPR036513">
    <property type="entry name" value="STAS_dom_sf"/>
</dbReference>
<comment type="caution">
    <text evidence="3">The sequence shown here is derived from an EMBL/GenBank/DDBJ whole genome shotgun (WGS) entry which is preliminary data.</text>
</comment>
<proteinExistence type="predicted"/>
<dbReference type="PANTHER" id="PTHR33745">
    <property type="entry name" value="RSBT ANTAGONIST PROTEIN RSBS-RELATED"/>
    <property type="match status" value="1"/>
</dbReference>
<dbReference type="InterPro" id="IPR002645">
    <property type="entry name" value="STAS_dom"/>
</dbReference>
<gene>
    <name evidence="3" type="ORF">KP77_05090</name>
</gene>
<organism evidence="3 4">
    <name type="scientific">Jeotgalibacillus alimentarius</name>
    <dbReference type="NCBI Taxonomy" id="135826"/>
    <lineage>
        <taxon>Bacteria</taxon>
        <taxon>Bacillati</taxon>
        <taxon>Bacillota</taxon>
        <taxon>Bacilli</taxon>
        <taxon>Bacillales</taxon>
        <taxon>Caryophanaceae</taxon>
        <taxon>Jeotgalibacillus</taxon>
    </lineage>
</organism>
<reference evidence="3 4" key="1">
    <citation type="submission" date="2015-01" db="EMBL/GenBank/DDBJ databases">
        <title>Genome sequence of Jeotgalibacillus alimentarius.</title>
        <authorList>
            <person name="Goh K.M."/>
            <person name="Chan K.-G."/>
            <person name="Yaakop A.S."/>
            <person name="Ee R."/>
            <person name="Gan H.M."/>
            <person name="Chan C.S."/>
        </authorList>
    </citation>
    <scope>NUCLEOTIDE SEQUENCE [LARGE SCALE GENOMIC DNA]</scope>
    <source>
        <strain evidence="3 4">YKJ-13</strain>
    </source>
</reference>
<protein>
    <submittedName>
        <fullName evidence="3">Anti-anti-sigma regulatory factor</fullName>
    </submittedName>
</protein>
<evidence type="ECO:0000313" key="4">
    <source>
        <dbReference type="Proteomes" id="UP000031950"/>
    </source>
</evidence>
<evidence type="ECO:0000256" key="1">
    <source>
        <dbReference type="ARBA" id="ARBA00022553"/>
    </source>
</evidence>
<evidence type="ECO:0000259" key="2">
    <source>
        <dbReference type="PROSITE" id="PS50801"/>
    </source>
</evidence>
<dbReference type="OrthoDB" id="9800154at2"/>
<dbReference type="STRING" id="135826.KP77_05090"/>
<dbReference type="EMBL" id="JXRQ01000008">
    <property type="protein sequence ID" value="KIL53533.1"/>
    <property type="molecule type" value="Genomic_DNA"/>
</dbReference>
<dbReference type="Gene3D" id="3.30.750.24">
    <property type="entry name" value="STAS domain"/>
    <property type="match status" value="1"/>
</dbReference>